<accession>A0A165EBG2</accession>
<gene>
    <name evidence="2" type="ORF">CALCODRAFT_438600</name>
</gene>
<dbReference type="AlphaFoldDB" id="A0A165EBG2"/>
<feature type="region of interest" description="Disordered" evidence="1">
    <location>
        <begin position="1"/>
        <end position="31"/>
    </location>
</feature>
<dbReference type="STRING" id="1353952.A0A165EBG2"/>
<dbReference type="Proteomes" id="UP000076842">
    <property type="component" value="Unassembled WGS sequence"/>
</dbReference>
<dbReference type="Pfam" id="PF18759">
    <property type="entry name" value="Plavaka"/>
    <property type="match status" value="1"/>
</dbReference>
<dbReference type="EMBL" id="KV424013">
    <property type="protein sequence ID" value="KZT54499.1"/>
    <property type="molecule type" value="Genomic_DNA"/>
</dbReference>
<dbReference type="OrthoDB" id="3232941at2759"/>
<evidence type="ECO:0000256" key="1">
    <source>
        <dbReference type="SAM" id="MobiDB-lite"/>
    </source>
</evidence>
<reference evidence="2 3" key="1">
    <citation type="journal article" date="2016" name="Mol. Biol. Evol.">
        <title>Comparative Genomics of Early-Diverging Mushroom-Forming Fungi Provides Insights into the Origins of Lignocellulose Decay Capabilities.</title>
        <authorList>
            <person name="Nagy L.G."/>
            <person name="Riley R."/>
            <person name="Tritt A."/>
            <person name="Adam C."/>
            <person name="Daum C."/>
            <person name="Floudas D."/>
            <person name="Sun H."/>
            <person name="Yadav J.S."/>
            <person name="Pangilinan J."/>
            <person name="Larsson K.H."/>
            <person name="Matsuura K."/>
            <person name="Barry K."/>
            <person name="Labutti K."/>
            <person name="Kuo R."/>
            <person name="Ohm R.A."/>
            <person name="Bhattacharya S.S."/>
            <person name="Shirouzu T."/>
            <person name="Yoshinaga Y."/>
            <person name="Martin F.M."/>
            <person name="Grigoriev I.V."/>
            <person name="Hibbett D.S."/>
        </authorList>
    </citation>
    <scope>NUCLEOTIDE SEQUENCE [LARGE SCALE GENOMIC DNA]</scope>
    <source>
        <strain evidence="2 3">HHB12733</strain>
    </source>
</reference>
<sequence length="818" mass="92478">MDAPWSNHGLHTTVSEQQPSGQPPEPVPNSQTEEFIQEFPREAGCKLSAAPCDFQRRLDSLGGVADSSRHYGAFGTAQEWELAQWFRTSGVSNTKLDGLLATAVLRNRQGATFHNSRTLFQLVDSLPQPPSWNCKGYSIESSIPDAPPQHVEMFYRDPVEVVRELLGNPLFANDMIYAPRRRYSSSDMQERLYSEMWEADWWWETQEKLPRDATIAPLLLASDKTTLSQFTSNTKAYPVYLSPLIRAGREGVHVTCGDGFIRRVFPLLAAYIADYPEQCLVGCCKYGSCPRCTAQVSQKGDYQEFPPRLQSDLDPWLSDSSADSLTGEALHDYKAFCKSQHLIPVLHPFWIDLPHVNVYDTFTPDGLHELHKGIFKDHLLKWCIDLCGKEELDNRFRCVPPHSDLKHFKLGVSTLSQTTGKEHKHMEKVLIALLHGAPGTVSAQTQLSAHAILDFIYLSHLTVHSETTLKHLQLSLETFHVNKARGFAKTSKPIDWHGIHKLHKLIHYVQSIRQLGPPDNFDSELPERLHIDYAKEGYRAGNRIDFTHHMTIWLRRVEVIRKQTQYLSWLEELKRTPKCHPESPTIVEPPHHTVARELAVRAPFSKVTVGQLSAKFDVPNITTLLSEFIDQHLGACKWRPSTDTRYECFVKLIKQVPPPRGLLTVLHNVIRCRPGRPAWGRTPSRPAQYDTVVIQSDSKNRQAGLTGVSFARLRCLLRVAEPHDLPTGVVFAYVEWFSNPQAAGNKLSELTKMKPGGRQRIGEIIFVSSIVRSCHLIPSFGRSVPPSLESTSALDSSNSFIINPYIDPHTFLALHSFT</sequence>
<proteinExistence type="predicted"/>
<organism evidence="2 3">
    <name type="scientific">Calocera cornea HHB12733</name>
    <dbReference type="NCBI Taxonomy" id="1353952"/>
    <lineage>
        <taxon>Eukaryota</taxon>
        <taxon>Fungi</taxon>
        <taxon>Dikarya</taxon>
        <taxon>Basidiomycota</taxon>
        <taxon>Agaricomycotina</taxon>
        <taxon>Dacrymycetes</taxon>
        <taxon>Dacrymycetales</taxon>
        <taxon>Dacrymycetaceae</taxon>
        <taxon>Calocera</taxon>
    </lineage>
</organism>
<keyword evidence="3" id="KW-1185">Reference proteome</keyword>
<evidence type="ECO:0000313" key="2">
    <source>
        <dbReference type="EMBL" id="KZT54499.1"/>
    </source>
</evidence>
<protein>
    <submittedName>
        <fullName evidence="2">Uncharacterized protein</fullName>
    </submittedName>
</protein>
<dbReference type="InParanoid" id="A0A165EBG2"/>
<dbReference type="InterPro" id="IPR041078">
    <property type="entry name" value="Plavaka"/>
</dbReference>
<name>A0A165EBG2_9BASI</name>
<evidence type="ECO:0000313" key="3">
    <source>
        <dbReference type="Proteomes" id="UP000076842"/>
    </source>
</evidence>